<evidence type="ECO:0000313" key="1">
    <source>
        <dbReference type="EMBL" id="VAW98171.1"/>
    </source>
</evidence>
<protein>
    <recommendedName>
        <fullName evidence="2">ABM domain-containing protein</fullName>
    </recommendedName>
</protein>
<accession>A0A3B1A261</accession>
<reference evidence="1" key="1">
    <citation type="submission" date="2018-06" db="EMBL/GenBank/DDBJ databases">
        <authorList>
            <person name="Zhirakovskaya E."/>
        </authorList>
    </citation>
    <scope>NUCLEOTIDE SEQUENCE</scope>
</reference>
<gene>
    <name evidence="1" type="ORF">MNBD_GAMMA22-1196</name>
</gene>
<organism evidence="1">
    <name type="scientific">hydrothermal vent metagenome</name>
    <dbReference type="NCBI Taxonomy" id="652676"/>
    <lineage>
        <taxon>unclassified sequences</taxon>
        <taxon>metagenomes</taxon>
        <taxon>ecological metagenomes</taxon>
    </lineage>
</organism>
<dbReference type="AlphaFoldDB" id="A0A3B1A261"/>
<dbReference type="EMBL" id="UOFS01000036">
    <property type="protein sequence ID" value="VAW98171.1"/>
    <property type="molecule type" value="Genomic_DNA"/>
</dbReference>
<sequence>MDNLIKDKTLKIVKWKAKSNVTDSEITYAVSNMVQDLNQLKGFVSHTLYKTDYDEWVDINYWDTVEDANNSNGEMLEKTSFTKLIKLIDVSTVNVDILDAQD</sequence>
<name>A0A3B1A261_9ZZZZ</name>
<evidence type="ECO:0008006" key="2">
    <source>
        <dbReference type="Google" id="ProtNLM"/>
    </source>
</evidence>
<proteinExistence type="predicted"/>